<organism evidence="1 2">
    <name type="scientific">Artemisia annua</name>
    <name type="common">Sweet wormwood</name>
    <dbReference type="NCBI Taxonomy" id="35608"/>
    <lineage>
        <taxon>Eukaryota</taxon>
        <taxon>Viridiplantae</taxon>
        <taxon>Streptophyta</taxon>
        <taxon>Embryophyta</taxon>
        <taxon>Tracheophyta</taxon>
        <taxon>Spermatophyta</taxon>
        <taxon>Magnoliopsida</taxon>
        <taxon>eudicotyledons</taxon>
        <taxon>Gunneridae</taxon>
        <taxon>Pentapetalae</taxon>
        <taxon>asterids</taxon>
        <taxon>campanulids</taxon>
        <taxon>Asterales</taxon>
        <taxon>Asteraceae</taxon>
        <taxon>Asteroideae</taxon>
        <taxon>Anthemideae</taxon>
        <taxon>Artemisiinae</taxon>
        <taxon>Artemisia</taxon>
    </lineage>
</organism>
<keyword evidence="2" id="KW-1185">Reference proteome</keyword>
<gene>
    <name evidence="1" type="ORF">CTI12_AA440420</name>
</gene>
<comment type="caution">
    <text evidence="1">The sequence shown here is derived from an EMBL/GenBank/DDBJ whole genome shotgun (WGS) entry which is preliminary data.</text>
</comment>
<dbReference type="Proteomes" id="UP000245207">
    <property type="component" value="Unassembled WGS sequence"/>
</dbReference>
<keyword evidence="1" id="KW-0436">Ligase</keyword>
<evidence type="ECO:0000313" key="1">
    <source>
        <dbReference type="EMBL" id="PWA51520.1"/>
    </source>
</evidence>
<dbReference type="GO" id="GO:0016874">
    <property type="term" value="F:ligase activity"/>
    <property type="evidence" value="ECO:0007669"/>
    <property type="project" value="UniProtKB-KW"/>
</dbReference>
<sequence>MVVVAVVLAGDSDNSMNGAYKISIHRNCKFQAIKQRTRSLFELIHHRVQASKDAQNGYGFEKVDSVYGSTFPMVYPDPVRIVTVGRKVENLLADPENKEWLSILVELYKGGLICTRGQGFYTLSKEGIARQGNQRVTAVTTDYMLLRLLKSSST</sequence>
<evidence type="ECO:0000313" key="2">
    <source>
        <dbReference type="Proteomes" id="UP000245207"/>
    </source>
</evidence>
<dbReference type="EMBL" id="PKPP01008129">
    <property type="protein sequence ID" value="PWA51520.1"/>
    <property type="molecule type" value="Genomic_DNA"/>
</dbReference>
<proteinExistence type="predicted"/>
<dbReference type="STRING" id="35608.A0A2U1LRA1"/>
<dbReference type="OrthoDB" id="1740630at2759"/>
<dbReference type="AlphaFoldDB" id="A0A2U1LRA1"/>
<protein>
    <submittedName>
        <fullName evidence="1">Alanine--tRNA ligase</fullName>
    </submittedName>
</protein>
<name>A0A2U1LRA1_ARTAN</name>
<reference evidence="1 2" key="1">
    <citation type="journal article" date="2018" name="Mol. Plant">
        <title>The genome of Artemisia annua provides insight into the evolution of Asteraceae family and artemisinin biosynthesis.</title>
        <authorList>
            <person name="Shen Q."/>
            <person name="Zhang L."/>
            <person name="Liao Z."/>
            <person name="Wang S."/>
            <person name="Yan T."/>
            <person name="Shi P."/>
            <person name="Liu M."/>
            <person name="Fu X."/>
            <person name="Pan Q."/>
            <person name="Wang Y."/>
            <person name="Lv Z."/>
            <person name="Lu X."/>
            <person name="Zhang F."/>
            <person name="Jiang W."/>
            <person name="Ma Y."/>
            <person name="Chen M."/>
            <person name="Hao X."/>
            <person name="Li L."/>
            <person name="Tang Y."/>
            <person name="Lv G."/>
            <person name="Zhou Y."/>
            <person name="Sun X."/>
            <person name="Brodelius P.E."/>
            <person name="Rose J.K.C."/>
            <person name="Tang K."/>
        </authorList>
    </citation>
    <scope>NUCLEOTIDE SEQUENCE [LARGE SCALE GENOMIC DNA]</scope>
    <source>
        <strain evidence="2">cv. Huhao1</strain>
        <tissue evidence="1">Leaf</tissue>
    </source>
</reference>
<accession>A0A2U1LRA1</accession>